<evidence type="ECO:0008006" key="3">
    <source>
        <dbReference type="Google" id="ProtNLM"/>
    </source>
</evidence>
<name>A0AAV7WAE1_PLEWA</name>
<evidence type="ECO:0000313" key="2">
    <source>
        <dbReference type="Proteomes" id="UP001066276"/>
    </source>
</evidence>
<comment type="caution">
    <text evidence="1">The sequence shown here is derived from an EMBL/GenBank/DDBJ whole genome shotgun (WGS) entry which is preliminary data.</text>
</comment>
<gene>
    <name evidence="1" type="ORF">NDU88_004925</name>
</gene>
<reference evidence="1" key="1">
    <citation type="journal article" date="2022" name="bioRxiv">
        <title>Sequencing and chromosome-scale assembly of the giantPleurodeles waltlgenome.</title>
        <authorList>
            <person name="Brown T."/>
            <person name="Elewa A."/>
            <person name="Iarovenko S."/>
            <person name="Subramanian E."/>
            <person name="Araus A.J."/>
            <person name="Petzold A."/>
            <person name="Susuki M."/>
            <person name="Suzuki K.-i.T."/>
            <person name="Hayashi T."/>
            <person name="Toyoda A."/>
            <person name="Oliveira C."/>
            <person name="Osipova E."/>
            <person name="Leigh N.D."/>
            <person name="Simon A."/>
            <person name="Yun M.H."/>
        </authorList>
    </citation>
    <scope>NUCLEOTIDE SEQUENCE</scope>
    <source>
        <strain evidence="1">20211129_DDA</strain>
        <tissue evidence="1">Liver</tissue>
    </source>
</reference>
<dbReference type="AlphaFoldDB" id="A0AAV7WAE1"/>
<keyword evidence="2" id="KW-1185">Reference proteome</keyword>
<dbReference type="EMBL" id="JANPWB010000002">
    <property type="protein sequence ID" value="KAJ1209551.1"/>
    <property type="molecule type" value="Genomic_DNA"/>
</dbReference>
<organism evidence="1 2">
    <name type="scientific">Pleurodeles waltl</name>
    <name type="common">Iberian ribbed newt</name>
    <dbReference type="NCBI Taxonomy" id="8319"/>
    <lineage>
        <taxon>Eukaryota</taxon>
        <taxon>Metazoa</taxon>
        <taxon>Chordata</taxon>
        <taxon>Craniata</taxon>
        <taxon>Vertebrata</taxon>
        <taxon>Euteleostomi</taxon>
        <taxon>Amphibia</taxon>
        <taxon>Batrachia</taxon>
        <taxon>Caudata</taxon>
        <taxon>Salamandroidea</taxon>
        <taxon>Salamandridae</taxon>
        <taxon>Pleurodelinae</taxon>
        <taxon>Pleurodeles</taxon>
    </lineage>
</organism>
<evidence type="ECO:0000313" key="1">
    <source>
        <dbReference type="EMBL" id="KAJ1209551.1"/>
    </source>
</evidence>
<sequence>MPKHIIRQSVEFFDIHGKTSNNVADIYGSFRTTGGEYFELETRAYCTDFVSEKQTDLSSITTMVAEVEDPEMRPVEAYW</sequence>
<proteinExistence type="predicted"/>
<accession>A0AAV7WAE1</accession>
<dbReference type="Proteomes" id="UP001066276">
    <property type="component" value="Chromosome 1_2"/>
</dbReference>
<protein>
    <recommendedName>
        <fullName evidence="3">MHC class II antigen</fullName>
    </recommendedName>
</protein>